<dbReference type="EMBL" id="BMWS01000016">
    <property type="protein sequence ID" value="GGX22347.1"/>
    <property type="molecule type" value="Genomic_DNA"/>
</dbReference>
<evidence type="ECO:0000313" key="1">
    <source>
        <dbReference type="EMBL" id="GGX22347.1"/>
    </source>
</evidence>
<name>A0A918N4N5_9FLAO</name>
<gene>
    <name evidence="1" type="ORF">GCM10007384_24440</name>
</gene>
<protein>
    <recommendedName>
        <fullName evidence="3">Resolvase</fullName>
    </recommendedName>
</protein>
<sequence length="194" mass="22742">MKDDFKQDYDFELRLASESEIASLAEHLARKNWERTQKNKEDIELNANAPEALDIIAEEKKAILDLIKNKVLVQDYKKYKASIFVYNYIKEQNKGVIATMTLRVIKTEYGMRSLNHEEIVLNLKNLKKLVQNENLQDKGRPKGPGNRALQRTIEIDKYLESNPKKDMDNICKEFGISKSTYYRTKWWLKGKVVL</sequence>
<reference evidence="1 2" key="1">
    <citation type="journal article" date="2014" name="Int. J. Syst. Evol. Microbiol.">
        <title>Complete genome sequence of Corynebacterium casei LMG S-19264T (=DSM 44701T), isolated from a smear-ripened cheese.</title>
        <authorList>
            <consortium name="US DOE Joint Genome Institute (JGI-PGF)"/>
            <person name="Walter F."/>
            <person name="Albersmeier A."/>
            <person name="Kalinowski J."/>
            <person name="Ruckert C."/>
        </authorList>
    </citation>
    <scope>NUCLEOTIDE SEQUENCE [LARGE SCALE GENOMIC DNA]</scope>
    <source>
        <strain evidence="1 2">KCTC 12285</strain>
    </source>
</reference>
<evidence type="ECO:0008006" key="3">
    <source>
        <dbReference type="Google" id="ProtNLM"/>
    </source>
</evidence>
<dbReference type="AlphaFoldDB" id="A0A918N4N5"/>
<organism evidence="1 2">
    <name type="scientific">Aquimarina muelleri</name>
    <dbReference type="NCBI Taxonomy" id="279356"/>
    <lineage>
        <taxon>Bacteria</taxon>
        <taxon>Pseudomonadati</taxon>
        <taxon>Bacteroidota</taxon>
        <taxon>Flavobacteriia</taxon>
        <taxon>Flavobacteriales</taxon>
        <taxon>Flavobacteriaceae</taxon>
        <taxon>Aquimarina</taxon>
    </lineage>
</organism>
<dbReference type="Proteomes" id="UP000601108">
    <property type="component" value="Unassembled WGS sequence"/>
</dbReference>
<evidence type="ECO:0000313" key="2">
    <source>
        <dbReference type="Proteomes" id="UP000601108"/>
    </source>
</evidence>
<comment type="caution">
    <text evidence="1">The sequence shown here is derived from an EMBL/GenBank/DDBJ whole genome shotgun (WGS) entry which is preliminary data.</text>
</comment>
<keyword evidence="2" id="KW-1185">Reference proteome</keyword>
<accession>A0A918N4N5</accession>
<proteinExistence type="predicted"/>
<dbReference type="RefSeq" id="WP_027412215.1">
    <property type="nucleotide sequence ID" value="NZ_BMWS01000016.1"/>
</dbReference>